<evidence type="ECO:0000256" key="5">
    <source>
        <dbReference type="ARBA" id="ARBA00023002"/>
    </source>
</evidence>
<dbReference type="GO" id="GO:0020037">
    <property type="term" value="F:heme binding"/>
    <property type="evidence" value="ECO:0007669"/>
    <property type="project" value="InterPro"/>
</dbReference>
<evidence type="ECO:0000313" key="10">
    <source>
        <dbReference type="EMBL" id="KAK0729617.1"/>
    </source>
</evidence>
<keyword evidence="5 9" id="KW-0560">Oxidoreductase</keyword>
<comment type="similarity">
    <text evidence="2 9">Belongs to the cytochrome P450 family.</text>
</comment>
<evidence type="ECO:0000256" key="3">
    <source>
        <dbReference type="ARBA" id="ARBA00022617"/>
    </source>
</evidence>
<accession>A0AA40B8M5</accession>
<dbReference type="InterPro" id="IPR050121">
    <property type="entry name" value="Cytochrome_P450_monoxygenase"/>
</dbReference>
<evidence type="ECO:0000256" key="7">
    <source>
        <dbReference type="ARBA" id="ARBA00023033"/>
    </source>
</evidence>
<evidence type="ECO:0000256" key="6">
    <source>
        <dbReference type="ARBA" id="ARBA00023004"/>
    </source>
</evidence>
<keyword evidence="11" id="KW-1185">Reference proteome</keyword>
<dbReference type="PRINTS" id="PR00385">
    <property type="entry name" value="P450"/>
</dbReference>
<evidence type="ECO:0000256" key="4">
    <source>
        <dbReference type="ARBA" id="ARBA00022723"/>
    </source>
</evidence>
<comment type="cofactor">
    <cofactor evidence="1 8">
        <name>heme</name>
        <dbReference type="ChEBI" id="CHEBI:30413"/>
    </cofactor>
</comment>
<dbReference type="InterPro" id="IPR017972">
    <property type="entry name" value="Cyt_P450_CS"/>
</dbReference>
<proteinExistence type="inferred from homology"/>
<dbReference type="InterPro" id="IPR036396">
    <property type="entry name" value="Cyt_P450_sf"/>
</dbReference>
<comment type="caution">
    <text evidence="10">The sequence shown here is derived from an EMBL/GenBank/DDBJ whole genome shotgun (WGS) entry which is preliminary data.</text>
</comment>
<dbReference type="FunFam" id="1.10.630.10:FF:000047">
    <property type="entry name" value="Cytochrome P450 monooxygenase"/>
    <property type="match status" value="1"/>
</dbReference>
<dbReference type="GO" id="GO:0005506">
    <property type="term" value="F:iron ion binding"/>
    <property type="evidence" value="ECO:0007669"/>
    <property type="project" value="InterPro"/>
</dbReference>
<dbReference type="InterPro" id="IPR001128">
    <property type="entry name" value="Cyt_P450"/>
</dbReference>
<dbReference type="Pfam" id="PF00067">
    <property type="entry name" value="p450"/>
    <property type="match status" value="1"/>
</dbReference>
<dbReference type="Proteomes" id="UP001172102">
    <property type="component" value="Unassembled WGS sequence"/>
</dbReference>
<evidence type="ECO:0000256" key="1">
    <source>
        <dbReference type="ARBA" id="ARBA00001971"/>
    </source>
</evidence>
<dbReference type="AlphaFoldDB" id="A0AA40B8M5"/>
<evidence type="ECO:0000256" key="9">
    <source>
        <dbReference type="RuleBase" id="RU000461"/>
    </source>
</evidence>
<name>A0AA40B8M5_9PEZI</name>
<feature type="binding site" description="axial binding residue" evidence="8">
    <location>
        <position position="439"/>
    </location>
    <ligand>
        <name>heme</name>
        <dbReference type="ChEBI" id="CHEBI:30413"/>
    </ligand>
    <ligandPart>
        <name>Fe</name>
        <dbReference type="ChEBI" id="CHEBI:18248"/>
    </ligandPart>
</feature>
<evidence type="ECO:0000313" key="11">
    <source>
        <dbReference type="Proteomes" id="UP001172102"/>
    </source>
</evidence>
<keyword evidence="7 9" id="KW-0503">Monooxygenase</keyword>
<keyword evidence="6 8" id="KW-0408">Iron</keyword>
<dbReference type="GO" id="GO:0009403">
    <property type="term" value="P:toxin biosynthetic process"/>
    <property type="evidence" value="ECO:0007669"/>
    <property type="project" value="UniProtKB-ARBA"/>
</dbReference>
<dbReference type="EMBL" id="JAUKUA010000001">
    <property type="protein sequence ID" value="KAK0729617.1"/>
    <property type="molecule type" value="Genomic_DNA"/>
</dbReference>
<dbReference type="InterPro" id="IPR002401">
    <property type="entry name" value="Cyt_P450_E_grp-I"/>
</dbReference>
<sequence length="494" mass="56056">MALSSLSLGNALLLPSAVLFVYATSYAFYNIFLHPLRRYPGPLLMRATRMGYHWRAMRGTLPFDMLPLHKKYGPVVRIAPGELAFADPAAWKDIMGHRGGGLEMEKSLQFYRPLADMPADIISAPREEHGLLRRTMAHGFSDRGLREQQPMIKQYIDLFLKRLRERSDGGKKAVDIGKWYNFTTFDVIGDLAFGESFGCLDSSDYHPWVKAIFQLARAGTIFQMAAHYPLVMKLLLALIPKRFMKEREHHESLVRIKLQKRMDIKGGRPDLIEGLLIKADEWGLTLDKLQANSAILIIGGSETTATLLSGVTYLLLRNPTALKKLTEEIRGNFKSEAEIDLTSVSALPYLLACLDEGLRMYPPVPTGLPRVVPKGGANICGNYVAEGNIVAVHQWAMYHNDSNFKDPFAFHPERWLGDPAFASDRKDAFQPFHLGARNCLGRNLAYIEMRLILVRTLWNFDMRIAEDSLDWMSKQRIFNMWEKGPLNVYLTPVR</sequence>
<gene>
    <name evidence="10" type="ORF">B0H67DRAFT_3012</name>
</gene>
<dbReference type="GO" id="GO:0016705">
    <property type="term" value="F:oxidoreductase activity, acting on paired donors, with incorporation or reduction of molecular oxygen"/>
    <property type="evidence" value="ECO:0007669"/>
    <property type="project" value="InterPro"/>
</dbReference>
<organism evidence="10 11">
    <name type="scientific">Lasiosphaeris hirsuta</name>
    <dbReference type="NCBI Taxonomy" id="260670"/>
    <lineage>
        <taxon>Eukaryota</taxon>
        <taxon>Fungi</taxon>
        <taxon>Dikarya</taxon>
        <taxon>Ascomycota</taxon>
        <taxon>Pezizomycotina</taxon>
        <taxon>Sordariomycetes</taxon>
        <taxon>Sordariomycetidae</taxon>
        <taxon>Sordariales</taxon>
        <taxon>Lasiosphaeriaceae</taxon>
        <taxon>Lasiosphaeris</taxon>
    </lineage>
</organism>
<evidence type="ECO:0000256" key="8">
    <source>
        <dbReference type="PIRSR" id="PIRSR602401-1"/>
    </source>
</evidence>
<dbReference type="PRINTS" id="PR00463">
    <property type="entry name" value="EP450I"/>
</dbReference>
<dbReference type="Gene3D" id="1.10.630.10">
    <property type="entry name" value="Cytochrome P450"/>
    <property type="match status" value="1"/>
</dbReference>
<dbReference type="PANTHER" id="PTHR24305">
    <property type="entry name" value="CYTOCHROME P450"/>
    <property type="match status" value="1"/>
</dbReference>
<dbReference type="PROSITE" id="PS00086">
    <property type="entry name" value="CYTOCHROME_P450"/>
    <property type="match status" value="1"/>
</dbReference>
<keyword evidence="3 8" id="KW-0349">Heme</keyword>
<keyword evidence="4 8" id="KW-0479">Metal-binding</keyword>
<dbReference type="SUPFAM" id="SSF48264">
    <property type="entry name" value="Cytochrome P450"/>
    <property type="match status" value="1"/>
</dbReference>
<dbReference type="GO" id="GO:0004497">
    <property type="term" value="F:monooxygenase activity"/>
    <property type="evidence" value="ECO:0007669"/>
    <property type="project" value="UniProtKB-KW"/>
</dbReference>
<protein>
    <submittedName>
        <fullName evidence="10">Cytochrome P450</fullName>
    </submittedName>
</protein>
<reference evidence="10" key="1">
    <citation type="submission" date="2023-06" db="EMBL/GenBank/DDBJ databases">
        <title>Genome-scale phylogeny and comparative genomics of the fungal order Sordariales.</title>
        <authorList>
            <consortium name="Lawrence Berkeley National Laboratory"/>
            <person name="Hensen N."/>
            <person name="Bonometti L."/>
            <person name="Westerberg I."/>
            <person name="Brannstrom I.O."/>
            <person name="Guillou S."/>
            <person name="Cros-Aarteil S."/>
            <person name="Calhoun S."/>
            <person name="Haridas S."/>
            <person name="Kuo A."/>
            <person name="Mondo S."/>
            <person name="Pangilinan J."/>
            <person name="Riley R."/>
            <person name="Labutti K."/>
            <person name="Andreopoulos B."/>
            <person name="Lipzen A."/>
            <person name="Chen C."/>
            <person name="Yanf M."/>
            <person name="Daum C."/>
            <person name="Ng V."/>
            <person name="Clum A."/>
            <person name="Steindorff A."/>
            <person name="Ohm R."/>
            <person name="Martin F."/>
            <person name="Silar P."/>
            <person name="Natvig D."/>
            <person name="Lalanne C."/>
            <person name="Gautier V."/>
            <person name="Ament-Velasquez S.L."/>
            <person name="Kruys A."/>
            <person name="Hutchinson M.I."/>
            <person name="Powell A.J."/>
            <person name="Barry K."/>
            <person name="Miller A.N."/>
            <person name="Grigoriev I.V."/>
            <person name="Debuchy R."/>
            <person name="Gladieux P."/>
            <person name="Thoren M.H."/>
            <person name="Johannesson H."/>
        </authorList>
    </citation>
    <scope>NUCLEOTIDE SEQUENCE</scope>
    <source>
        <strain evidence="10">SMH4607-1</strain>
    </source>
</reference>
<evidence type="ECO:0000256" key="2">
    <source>
        <dbReference type="ARBA" id="ARBA00010617"/>
    </source>
</evidence>
<dbReference type="CDD" id="cd11058">
    <property type="entry name" value="CYP60B-like"/>
    <property type="match status" value="1"/>
</dbReference>
<dbReference type="PANTHER" id="PTHR24305:SF230">
    <property type="entry name" value="P450, PUTATIVE (EUROFUNG)-RELATED"/>
    <property type="match status" value="1"/>
</dbReference>